<evidence type="ECO:0000259" key="1">
    <source>
        <dbReference type="Pfam" id="PF13649"/>
    </source>
</evidence>
<evidence type="ECO:0000313" key="2">
    <source>
        <dbReference type="EMBL" id="AHI00292.1"/>
    </source>
</evidence>
<dbReference type="InterPro" id="IPR029063">
    <property type="entry name" value="SAM-dependent_MTases_sf"/>
</dbReference>
<proteinExistence type="predicted"/>
<accession>W5WI79</accession>
<feature type="domain" description="Methyltransferase" evidence="1">
    <location>
        <begin position="50"/>
        <end position="148"/>
    </location>
</feature>
<sequence length="202" mass="21591">MRVSSSRGALPVFLSAVVRRPKVIGALIPSSPALARRLAAVVPSTESPVVVELGAGTGAVSTAIARRMPESGRHVAVELDGELAAHLQEAFPRIDVAHANAIHLDTVLAERGLDSVDAVVGGLPWSLIGPPQQQRILDHVAKVLAPNGAFTTFAYLHALPLGGARSFRELLEATFDEVLPTRVVWRNFPPALTYVCRRPHRS</sequence>
<name>W5WI79_9PSEU</name>
<reference evidence="2 3" key="1">
    <citation type="journal article" date="2014" name="BMC Genomics">
        <title>Complete genome sequence of producer of the glycopeptide antibiotic Aculeximycin Kutzneria albida DSM 43870T, a representative of minor genus of Pseudonocardiaceae.</title>
        <authorList>
            <person name="Rebets Y."/>
            <person name="Tokovenko B."/>
            <person name="Lushchyk I."/>
            <person name="Ruckert C."/>
            <person name="Zaburannyi N."/>
            <person name="Bechthold A."/>
            <person name="Kalinowski J."/>
            <person name="Luzhetskyy A."/>
        </authorList>
    </citation>
    <scope>NUCLEOTIDE SEQUENCE [LARGE SCALE GENOMIC DNA]</scope>
    <source>
        <strain evidence="2">DSM 43870</strain>
    </source>
</reference>
<dbReference type="KEGG" id="kal:KALB_6933"/>
<dbReference type="EMBL" id="CP007155">
    <property type="protein sequence ID" value="AHI00292.1"/>
    <property type="molecule type" value="Genomic_DNA"/>
</dbReference>
<dbReference type="HOGENOM" id="CLU_085338_2_1_11"/>
<dbReference type="InterPro" id="IPR041698">
    <property type="entry name" value="Methyltransf_25"/>
</dbReference>
<dbReference type="SUPFAM" id="SSF53335">
    <property type="entry name" value="S-adenosyl-L-methionine-dependent methyltransferases"/>
    <property type="match status" value="1"/>
</dbReference>
<dbReference type="PATRIC" id="fig|1449976.3.peg.6960"/>
<dbReference type="eggNOG" id="COG3963">
    <property type="taxonomic scope" value="Bacteria"/>
</dbReference>
<dbReference type="Proteomes" id="UP000019225">
    <property type="component" value="Chromosome"/>
</dbReference>
<protein>
    <recommendedName>
        <fullName evidence="1">Methyltransferase domain-containing protein</fullName>
    </recommendedName>
</protein>
<organism evidence="2 3">
    <name type="scientific">Kutzneria albida DSM 43870</name>
    <dbReference type="NCBI Taxonomy" id="1449976"/>
    <lineage>
        <taxon>Bacteria</taxon>
        <taxon>Bacillati</taxon>
        <taxon>Actinomycetota</taxon>
        <taxon>Actinomycetes</taxon>
        <taxon>Pseudonocardiales</taxon>
        <taxon>Pseudonocardiaceae</taxon>
        <taxon>Kutzneria</taxon>
    </lineage>
</organism>
<dbReference type="Pfam" id="PF13649">
    <property type="entry name" value="Methyltransf_25"/>
    <property type="match status" value="1"/>
</dbReference>
<dbReference type="CDD" id="cd02440">
    <property type="entry name" value="AdoMet_MTases"/>
    <property type="match status" value="1"/>
</dbReference>
<dbReference type="Gene3D" id="3.40.50.150">
    <property type="entry name" value="Vaccinia Virus protein VP39"/>
    <property type="match status" value="1"/>
</dbReference>
<gene>
    <name evidence="2" type="ORF">KALB_6933</name>
</gene>
<dbReference type="STRING" id="1449976.KALB_6933"/>
<dbReference type="AlphaFoldDB" id="W5WI79"/>
<evidence type="ECO:0000313" key="3">
    <source>
        <dbReference type="Proteomes" id="UP000019225"/>
    </source>
</evidence>
<keyword evidence="3" id="KW-1185">Reference proteome</keyword>